<dbReference type="STRING" id="94643.A0A2A9MQ68"/>
<dbReference type="PANTHER" id="PTHR38483:SF1">
    <property type="entry name" value="ION TRANSPORT DOMAIN-CONTAINING PROTEIN"/>
    <property type="match status" value="1"/>
</dbReference>
<evidence type="ECO:0000313" key="4">
    <source>
        <dbReference type="Proteomes" id="UP000224006"/>
    </source>
</evidence>
<dbReference type="PANTHER" id="PTHR38483">
    <property type="entry name" value="CHROMOSOME 1, WHOLE GENOME SHOTGUN SEQUENCE"/>
    <property type="match status" value="1"/>
</dbReference>
<keyword evidence="2" id="KW-0472">Membrane</keyword>
<feature type="compositionally biased region" description="Polar residues" evidence="1">
    <location>
        <begin position="385"/>
        <end position="400"/>
    </location>
</feature>
<dbReference type="AlphaFoldDB" id="A0A2A9MQ68"/>
<protein>
    <recommendedName>
        <fullName evidence="5">Transmembrane protein</fullName>
    </recommendedName>
</protein>
<dbReference type="GeneID" id="40305711"/>
<dbReference type="SUPFAM" id="SSF81324">
    <property type="entry name" value="Voltage-gated potassium channels"/>
    <property type="match status" value="1"/>
</dbReference>
<organism evidence="3 4">
    <name type="scientific">Besnoitia besnoiti</name>
    <name type="common">Apicomplexan protozoan</name>
    <dbReference type="NCBI Taxonomy" id="94643"/>
    <lineage>
        <taxon>Eukaryota</taxon>
        <taxon>Sar</taxon>
        <taxon>Alveolata</taxon>
        <taxon>Apicomplexa</taxon>
        <taxon>Conoidasida</taxon>
        <taxon>Coccidia</taxon>
        <taxon>Eucoccidiorida</taxon>
        <taxon>Eimeriorina</taxon>
        <taxon>Sarcocystidae</taxon>
        <taxon>Besnoitia</taxon>
    </lineage>
</organism>
<evidence type="ECO:0008006" key="5">
    <source>
        <dbReference type="Google" id="ProtNLM"/>
    </source>
</evidence>
<dbReference type="KEGG" id="bbes:BESB_006480"/>
<sequence>MMDCASSGPLDRVGDESRLGKELSHQDEFLLDTEGNAFADDLAVFPSSRAFQQTRNSGGLLHSFVAHPPTSYSEFLAFQEEDCEIPSFSASLCVAEESPSALAASAHALQRGAQGDPTLGAPSPQASSVFPSQASGDDRRAGEPHMQGGKSHACPGNAWLLGGDGKASLLDPHAPVQVITGYENFASFAQTRSSLTPGVAGESSEAVDGECLAQARAARRLAAEHDSEAENEFRDQTDRKQRDFFAAAAQGFDSDAADARRSHEELVDIGFSEDALYGGSPRESPSRGEDGGGTQRGLHKSEGGGWGAAGAPSSTELAGGGGSAADDETRGVFSHSPFGESSRTRYSGGDAREDGEGILSAPDAGVFSGRTRNASSSDDRASPGCTYTSAGEPATSTSPASERVAAASRHSEQDNEALSDDEQTAFAARGREFSLKAYASSFSTCATSDAGSDASLAFGNASSALLEKSRAFGDEGARSPLGFSAATSGRVGGCGSFWPAFASPFVSSSLIHWREMLKIVANRLYYSRFTAYLYLFVFLVNAWVLVRCLTLSVVDFWVVAAEIFVTIMLVVEVCLRALVVGRPFFFKFENIFDIAVTGLCVALLCVSDDIWGTIAGRERPPPEEIDDIFRQSLTAFRFSTQLLRMVTIALHQKRSKLPTDDIDFSYLEAQTRVPYDDGL</sequence>
<dbReference type="VEuPathDB" id="ToxoDB:BESB_006480"/>
<feature type="region of interest" description="Disordered" evidence="1">
    <location>
        <begin position="105"/>
        <end position="153"/>
    </location>
</feature>
<name>A0A2A9MQ68_BESBE</name>
<dbReference type="EMBL" id="NWUJ01000001">
    <property type="protein sequence ID" value="PFH38307.1"/>
    <property type="molecule type" value="Genomic_DNA"/>
</dbReference>
<reference evidence="3 4" key="1">
    <citation type="submission" date="2017-09" db="EMBL/GenBank/DDBJ databases">
        <title>Genome sequencing of Besnoitia besnoiti strain Bb-Ger1.</title>
        <authorList>
            <person name="Schares G."/>
            <person name="Venepally P."/>
            <person name="Lorenzi H.A."/>
        </authorList>
    </citation>
    <scope>NUCLEOTIDE SEQUENCE [LARGE SCALE GENOMIC DNA]</scope>
    <source>
        <strain evidence="3 4">Bb-Ger1</strain>
    </source>
</reference>
<comment type="caution">
    <text evidence="3">The sequence shown here is derived from an EMBL/GenBank/DDBJ whole genome shotgun (WGS) entry which is preliminary data.</text>
</comment>
<proteinExistence type="predicted"/>
<dbReference type="RefSeq" id="XP_029222316.1">
    <property type="nucleotide sequence ID" value="XM_029359403.1"/>
</dbReference>
<feature type="transmembrane region" description="Helical" evidence="2">
    <location>
        <begin position="525"/>
        <end position="544"/>
    </location>
</feature>
<feature type="compositionally biased region" description="Polar residues" evidence="1">
    <location>
        <begin position="124"/>
        <end position="135"/>
    </location>
</feature>
<keyword evidence="4" id="KW-1185">Reference proteome</keyword>
<dbReference type="OrthoDB" id="331317at2759"/>
<accession>A0A2A9MQ68</accession>
<dbReference type="Proteomes" id="UP000224006">
    <property type="component" value="Chromosome I"/>
</dbReference>
<feature type="transmembrane region" description="Helical" evidence="2">
    <location>
        <begin position="556"/>
        <end position="579"/>
    </location>
</feature>
<keyword evidence="2" id="KW-1133">Transmembrane helix</keyword>
<evidence type="ECO:0000313" key="3">
    <source>
        <dbReference type="EMBL" id="PFH38307.1"/>
    </source>
</evidence>
<evidence type="ECO:0000256" key="2">
    <source>
        <dbReference type="SAM" id="Phobius"/>
    </source>
</evidence>
<keyword evidence="2" id="KW-0812">Transmembrane</keyword>
<gene>
    <name evidence="3" type="ORF">BESB_006480</name>
</gene>
<feature type="region of interest" description="Disordered" evidence="1">
    <location>
        <begin position="271"/>
        <end position="422"/>
    </location>
</feature>
<evidence type="ECO:0000256" key="1">
    <source>
        <dbReference type="SAM" id="MobiDB-lite"/>
    </source>
</evidence>